<dbReference type="AlphaFoldDB" id="A0A9W8CPY5"/>
<sequence length="234" mass="26679">MVQEFQDYFKSKFMPLVVDDYIRECLHKLKQKGTILEYIMAETHIMGRYKMDDAEHCFDFMQGLRTDAQEYIHSQEPKTFNEMLTAAIQFELIKGRATVSDKMNETTMTNGFAPELMDVDAVMVTNPTPQVQPISRRGLIDSMVPIAMMCEMLTICAMTMGRNNAYQQGPNKPSRQNGIHECMMTILINGVTQTVSTCQAWVCQYIRDNNLCFKCGKADHIACQCPEGKEPGQQ</sequence>
<accession>A0A9W8CPY5</accession>
<keyword evidence="1" id="KW-0863">Zinc-finger</keyword>
<reference evidence="3" key="1">
    <citation type="submission" date="2022-07" db="EMBL/GenBank/DDBJ databases">
        <title>Phylogenomic reconstructions and comparative analyses of Kickxellomycotina fungi.</title>
        <authorList>
            <person name="Reynolds N.K."/>
            <person name="Stajich J.E."/>
            <person name="Barry K."/>
            <person name="Grigoriev I.V."/>
            <person name="Crous P."/>
            <person name="Smith M.E."/>
        </authorList>
    </citation>
    <scope>NUCLEOTIDE SEQUENCE</scope>
    <source>
        <strain evidence="3">NBRC 32514</strain>
    </source>
</reference>
<dbReference type="Proteomes" id="UP001149813">
    <property type="component" value="Unassembled WGS sequence"/>
</dbReference>
<dbReference type="OrthoDB" id="1939000at2759"/>
<keyword evidence="1" id="KW-0479">Metal-binding</keyword>
<dbReference type="GO" id="GO:0008270">
    <property type="term" value="F:zinc ion binding"/>
    <property type="evidence" value="ECO:0007669"/>
    <property type="project" value="UniProtKB-KW"/>
</dbReference>
<evidence type="ECO:0000313" key="3">
    <source>
        <dbReference type="EMBL" id="KAJ1719966.1"/>
    </source>
</evidence>
<keyword evidence="4" id="KW-1185">Reference proteome</keyword>
<organism evidence="3 4">
    <name type="scientific">Coemansia erecta</name>
    <dbReference type="NCBI Taxonomy" id="147472"/>
    <lineage>
        <taxon>Eukaryota</taxon>
        <taxon>Fungi</taxon>
        <taxon>Fungi incertae sedis</taxon>
        <taxon>Zoopagomycota</taxon>
        <taxon>Kickxellomycotina</taxon>
        <taxon>Kickxellomycetes</taxon>
        <taxon>Kickxellales</taxon>
        <taxon>Kickxellaceae</taxon>
        <taxon>Coemansia</taxon>
    </lineage>
</organism>
<evidence type="ECO:0000256" key="1">
    <source>
        <dbReference type="PROSITE-ProRule" id="PRU00047"/>
    </source>
</evidence>
<feature type="domain" description="CCHC-type" evidence="2">
    <location>
        <begin position="212"/>
        <end position="227"/>
    </location>
</feature>
<name>A0A9W8CPY5_9FUNG</name>
<dbReference type="SMART" id="SM00343">
    <property type="entry name" value="ZnF_C2HC"/>
    <property type="match status" value="1"/>
</dbReference>
<evidence type="ECO:0000259" key="2">
    <source>
        <dbReference type="PROSITE" id="PS50158"/>
    </source>
</evidence>
<proteinExistence type="predicted"/>
<dbReference type="EMBL" id="JANBOJ010000314">
    <property type="protein sequence ID" value="KAJ1719966.1"/>
    <property type="molecule type" value="Genomic_DNA"/>
</dbReference>
<protein>
    <recommendedName>
        <fullName evidence="2">CCHC-type domain-containing protein</fullName>
    </recommendedName>
</protein>
<dbReference type="PROSITE" id="PS50158">
    <property type="entry name" value="ZF_CCHC"/>
    <property type="match status" value="1"/>
</dbReference>
<dbReference type="InterPro" id="IPR001878">
    <property type="entry name" value="Znf_CCHC"/>
</dbReference>
<comment type="caution">
    <text evidence="3">The sequence shown here is derived from an EMBL/GenBank/DDBJ whole genome shotgun (WGS) entry which is preliminary data.</text>
</comment>
<evidence type="ECO:0000313" key="4">
    <source>
        <dbReference type="Proteomes" id="UP001149813"/>
    </source>
</evidence>
<keyword evidence="1" id="KW-0862">Zinc</keyword>
<dbReference type="GO" id="GO:0003676">
    <property type="term" value="F:nucleic acid binding"/>
    <property type="evidence" value="ECO:0007669"/>
    <property type="project" value="InterPro"/>
</dbReference>
<gene>
    <name evidence="3" type="ORF">LPJ53_005348</name>
</gene>